<evidence type="ECO:0000313" key="2">
    <source>
        <dbReference type="Proteomes" id="UP000219636"/>
    </source>
</evidence>
<evidence type="ECO:0000313" key="1">
    <source>
        <dbReference type="EMBL" id="SOB94275.1"/>
    </source>
</evidence>
<name>A0A285RJH2_9BACL</name>
<accession>A0A285RJH2</accession>
<dbReference type="Proteomes" id="UP000219636">
    <property type="component" value="Unassembled WGS sequence"/>
</dbReference>
<proteinExistence type="predicted"/>
<dbReference type="AlphaFoldDB" id="A0A285RJH2"/>
<protein>
    <submittedName>
        <fullName evidence="1">Uncharacterized protein</fullName>
    </submittedName>
</protein>
<organism evidence="1 2">
    <name type="scientific">Ureibacillus xyleni</name>
    <dbReference type="NCBI Taxonomy" id="614648"/>
    <lineage>
        <taxon>Bacteria</taxon>
        <taxon>Bacillati</taxon>
        <taxon>Bacillota</taxon>
        <taxon>Bacilli</taxon>
        <taxon>Bacillales</taxon>
        <taxon>Caryophanaceae</taxon>
        <taxon>Ureibacillus</taxon>
    </lineage>
</organism>
<keyword evidence="2" id="KW-1185">Reference proteome</keyword>
<sequence length="48" mass="5566">MVVKNRHVLCVWRGDFFLSYVIGIADKAGKRQHFGEIVCGDLRMVDER</sequence>
<reference evidence="2" key="1">
    <citation type="submission" date="2017-08" db="EMBL/GenBank/DDBJ databases">
        <authorList>
            <person name="Varghese N."/>
            <person name="Submissions S."/>
        </authorList>
    </citation>
    <scope>NUCLEOTIDE SEQUENCE [LARGE SCALE GENOMIC DNA]</scope>
    <source>
        <strain evidence="2">JC22</strain>
    </source>
</reference>
<dbReference type="EMBL" id="OBMQ01000001">
    <property type="protein sequence ID" value="SOB94275.1"/>
    <property type="molecule type" value="Genomic_DNA"/>
</dbReference>
<gene>
    <name evidence="1" type="ORF">SAMN05880501_101801</name>
</gene>